<evidence type="ECO:0000256" key="2">
    <source>
        <dbReference type="ARBA" id="ARBA00023242"/>
    </source>
</evidence>
<dbReference type="Proteomes" id="UP000046393">
    <property type="component" value="Unplaced"/>
</dbReference>
<dbReference type="InterPro" id="IPR007148">
    <property type="entry name" value="SSU_processome_Utp12"/>
</dbReference>
<evidence type="ECO:0000256" key="1">
    <source>
        <dbReference type="ARBA" id="ARBA00004123"/>
    </source>
</evidence>
<organism evidence="6 7">
    <name type="scientific">Syphacia muris</name>
    <dbReference type="NCBI Taxonomy" id="451379"/>
    <lineage>
        <taxon>Eukaryota</taxon>
        <taxon>Metazoa</taxon>
        <taxon>Ecdysozoa</taxon>
        <taxon>Nematoda</taxon>
        <taxon>Chromadorea</taxon>
        <taxon>Rhabditida</taxon>
        <taxon>Spirurina</taxon>
        <taxon>Oxyuridomorpha</taxon>
        <taxon>Oxyuroidea</taxon>
        <taxon>Oxyuridae</taxon>
        <taxon>Syphacia</taxon>
    </lineage>
</organism>
<accession>A0A0N5AS13</accession>
<evidence type="ECO:0000256" key="3">
    <source>
        <dbReference type="ARBA" id="ARBA00038335"/>
    </source>
</evidence>
<feature type="compositionally biased region" description="Acidic residues" evidence="4">
    <location>
        <begin position="181"/>
        <end position="206"/>
    </location>
</feature>
<comment type="subcellular location">
    <subcellularLocation>
        <location evidence="1">Nucleus</location>
    </subcellularLocation>
</comment>
<evidence type="ECO:0000256" key="4">
    <source>
        <dbReference type="SAM" id="MobiDB-lite"/>
    </source>
</evidence>
<name>A0A0N5AS13_9BILA</name>
<dbReference type="InterPro" id="IPR052414">
    <property type="entry name" value="U3_snoRNA-assoc_WDR"/>
</dbReference>
<feature type="region of interest" description="Disordered" evidence="4">
    <location>
        <begin position="181"/>
        <end position="219"/>
    </location>
</feature>
<proteinExistence type="inferred from homology"/>
<feature type="compositionally biased region" description="Polar residues" evidence="4">
    <location>
        <begin position="209"/>
        <end position="219"/>
    </location>
</feature>
<dbReference type="GO" id="GO:0000462">
    <property type="term" value="P:maturation of SSU-rRNA from tricistronic rRNA transcript (SSU-rRNA, 5.8S rRNA, LSU-rRNA)"/>
    <property type="evidence" value="ECO:0007669"/>
    <property type="project" value="TreeGrafter"/>
</dbReference>
<reference evidence="7" key="1">
    <citation type="submission" date="2017-02" db="UniProtKB">
        <authorList>
            <consortium name="WormBaseParasite"/>
        </authorList>
    </citation>
    <scope>IDENTIFICATION</scope>
</reference>
<feature type="region of interest" description="Disordered" evidence="4">
    <location>
        <begin position="1"/>
        <end position="28"/>
    </location>
</feature>
<protein>
    <submittedName>
        <fullName evidence="7">Utp12 domain-containing protein</fullName>
    </submittedName>
</protein>
<evidence type="ECO:0000259" key="5">
    <source>
        <dbReference type="Pfam" id="PF04003"/>
    </source>
</evidence>
<keyword evidence="6" id="KW-1185">Reference proteome</keyword>
<evidence type="ECO:0000313" key="6">
    <source>
        <dbReference type="Proteomes" id="UP000046393"/>
    </source>
</evidence>
<dbReference type="Pfam" id="PF04003">
    <property type="entry name" value="Utp12"/>
    <property type="match status" value="1"/>
</dbReference>
<dbReference type="PANTHER" id="PTHR44267">
    <property type="entry name" value="WD REPEAT-CONTAINING PROTEIN 43"/>
    <property type="match status" value="1"/>
</dbReference>
<dbReference type="WBParaSite" id="SMUV_0000756101-mRNA-1">
    <property type="protein sequence ID" value="SMUV_0000756101-mRNA-1"/>
    <property type="gene ID" value="SMUV_0000756101"/>
</dbReference>
<comment type="similarity">
    <text evidence="3">Belongs to the UTP5 family.</text>
</comment>
<evidence type="ECO:0000313" key="7">
    <source>
        <dbReference type="WBParaSite" id="SMUV_0000756101-mRNA-1"/>
    </source>
</evidence>
<dbReference type="STRING" id="451379.A0A0N5AS13"/>
<dbReference type="PANTHER" id="PTHR44267:SF1">
    <property type="entry name" value="WD REPEAT-CONTAINING PROTEIN 43"/>
    <property type="match status" value="1"/>
</dbReference>
<sequence length="219" mass="24733">MENNTDESLADKASTSERDLNKTASSGKNVGDVKSLAVLLGQGLTSGDSEKIDSVLSNGDVQTISATLNDLPITQIVPLLKQIEHRLKNRNVHDIRIWVRWLQYIVSTHMAYLSTLETLEDDLKDLFDWMRNRTSQMGKLCSLYGKLSLITEQIERRVNPHLFILQEPVALFEEDNLSLSESSEELDDLEDESIESDDDWWDDEEIASGSDQDVSGKFT</sequence>
<dbReference type="GO" id="GO:0005730">
    <property type="term" value="C:nucleolus"/>
    <property type="evidence" value="ECO:0007669"/>
    <property type="project" value="TreeGrafter"/>
</dbReference>
<feature type="domain" description="Small-subunit processome Utp12" evidence="5">
    <location>
        <begin position="48"/>
        <end position="151"/>
    </location>
</feature>
<keyword evidence="2" id="KW-0539">Nucleus</keyword>
<dbReference type="AlphaFoldDB" id="A0A0N5AS13"/>